<dbReference type="GO" id="GO:0005524">
    <property type="term" value="F:ATP binding"/>
    <property type="evidence" value="ECO:0007669"/>
    <property type="project" value="UniProtKB-UniRule"/>
</dbReference>
<evidence type="ECO:0000256" key="16">
    <source>
        <dbReference type="SAM" id="MobiDB-lite"/>
    </source>
</evidence>
<dbReference type="InterPro" id="IPR017441">
    <property type="entry name" value="Protein_kinase_ATP_BS"/>
</dbReference>
<evidence type="ECO:0000256" key="15">
    <source>
        <dbReference type="RuleBase" id="RU000304"/>
    </source>
</evidence>
<evidence type="ECO:0000256" key="1">
    <source>
        <dbReference type="ARBA" id="ARBA00001946"/>
    </source>
</evidence>
<name>A0AAV2RMB5_MEGNR</name>
<dbReference type="EMBL" id="CAXKWB010025035">
    <property type="protein sequence ID" value="CAL4127209.1"/>
    <property type="molecule type" value="Genomic_DNA"/>
</dbReference>
<dbReference type="PROSITE" id="PS50011">
    <property type="entry name" value="PROTEIN_KINASE_DOM"/>
    <property type="match status" value="1"/>
</dbReference>
<evidence type="ECO:0000256" key="4">
    <source>
        <dbReference type="ARBA" id="ARBA00017660"/>
    </source>
</evidence>
<comment type="catalytic activity">
    <reaction evidence="13">
        <text>L-seryl-[protein] + ATP = O-phospho-L-seryl-[protein] + ADP + H(+)</text>
        <dbReference type="Rhea" id="RHEA:17989"/>
        <dbReference type="Rhea" id="RHEA-COMP:9863"/>
        <dbReference type="Rhea" id="RHEA-COMP:11604"/>
        <dbReference type="ChEBI" id="CHEBI:15378"/>
        <dbReference type="ChEBI" id="CHEBI:29999"/>
        <dbReference type="ChEBI" id="CHEBI:30616"/>
        <dbReference type="ChEBI" id="CHEBI:83421"/>
        <dbReference type="ChEBI" id="CHEBI:456216"/>
        <dbReference type="EC" id="2.7.11.25"/>
    </reaction>
</comment>
<evidence type="ECO:0000256" key="2">
    <source>
        <dbReference type="ARBA" id="ARBA00006529"/>
    </source>
</evidence>
<feature type="non-terminal residue" evidence="18">
    <location>
        <position position="351"/>
    </location>
</feature>
<evidence type="ECO:0000256" key="7">
    <source>
        <dbReference type="ARBA" id="ARBA00022723"/>
    </source>
</evidence>
<evidence type="ECO:0000256" key="13">
    <source>
        <dbReference type="ARBA" id="ARBA00048329"/>
    </source>
</evidence>
<organism evidence="18 19">
    <name type="scientific">Meganyctiphanes norvegica</name>
    <name type="common">Northern krill</name>
    <name type="synonym">Thysanopoda norvegica</name>
    <dbReference type="NCBI Taxonomy" id="48144"/>
    <lineage>
        <taxon>Eukaryota</taxon>
        <taxon>Metazoa</taxon>
        <taxon>Ecdysozoa</taxon>
        <taxon>Arthropoda</taxon>
        <taxon>Crustacea</taxon>
        <taxon>Multicrustacea</taxon>
        <taxon>Malacostraca</taxon>
        <taxon>Eumalacostraca</taxon>
        <taxon>Eucarida</taxon>
        <taxon>Euphausiacea</taxon>
        <taxon>Euphausiidae</taxon>
        <taxon>Meganyctiphanes</taxon>
    </lineage>
</organism>
<evidence type="ECO:0000256" key="5">
    <source>
        <dbReference type="ARBA" id="ARBA00022527"/>
    </source>
</evidence>
<dbReference type="InterPro" id="IPR000719">
    <property type="entry name" value="Prot_kinase_dom"/>
</dbReference>
<dbReference type="GO" id="GO:0007254">
    <property type="term" value="P:JNK cascade"/>
    <property type="evidence" value="ECO:0007669"/>
    <property type="project" value="TreeGrafter"/>
</dbReference>
<dbReference type="PANTHER" id="PTHR46716:SF1">
    <property type="entry name" value="MITOGEN-ACTIVATED PROTEIN KINASE KINASE KINASE 7"/>
    <property type="match status" value="1"/>
</dbReference>
<evidence type="ECO:0000259" key="17">
    <source>
        <dbReference type="PROSITE" id="PS50011"/>
    </source>
</evidence>
<dbReference type="SUPFAM" id="SSF56112">
    <property type="entry name" value="Protein kinase-like (PK-like)"/>
    <property type="match status" value="1"/>
</dbReference>
<dbReference type="SMART" id="SM00220">
    <property type="entry name" value="S_TKc"/>
    <property type="match status" value="1"/>
</dbReference>
<dbReference type="Gene3D" id="1.10.510.10">
    <property type="entry name" value="Transferase(Phosphotransferase) domain 1"/>
    <property type="match status" value="1"/>
</dbReference>
<keyword evidence="19" id="KW-1185">Reference proteome</keyword>
<keyword evidence="8 14" id="KW-0547">Nucleotide-binding</keyword>
<evidence type="ECO:0000256" key="11">
    <source>
        <dbReference type="ARBA" id="ARBA00022842"/>
    </source>
</evidence>
<accession>A0AAV2RMB5</accession>
<gene>
    <name evidence="18" type="ORF">MNOR_LOCUS25811</name>
</gene>
<evidence type="ECO:0000256" key="10">
    <source>
        <dbReference type="ARBA" id="ARBA00022840"/>
    </source>
</evidence>
<dbReference type="GO" id="GO:0043123">
    <property type="term" value="P:positive regulation of canonical NF-kappaB signal transduction"/>
    <property type="evidence" value="ECO:0007669"/>
    <property type="project" value="TreeGrafter"/>
</dbReference>
<dbReference type="PANTHER" id="PTHR46716">
    <property type="entry name" value="MITOGEN-ACTIVATED PROTEIN KINASE KINASE KINASE 7"/>
    <property type="match status" value="1"/>
</dbReference>
<dbReference type="GO" id="GO:0043410">
    <property type="term" value="P:positive regulation of MAPK cascade"/>
    <property type="evidence" value="ECO:0007669"/>
    <property type="project" value="UniProtKB-ARBA"/>
</dbReference>
<evidence type="ECO:0000256" key="12">
    <source>
        <dbReference type="ARBA" id="ARBA00047559"/>
    </source>
</evidence>
<dbReference type="FunFam" id="1.10.510.10:FF:000143">
    <property type="entry name" value="Mitogen-activated protein kinase kinase kinase 7"/>
    <property type="match status" value="1"/>
</dbReference>
<dbReference type="InterPro" id="IPR001245">
    <property type="entry name" value="Ser-Thr/Tyr_kinase_cat_dom"/>
</dbReference>
<dbReference type="Proteomes" id="UP001497623">
    <property type="component" value="Unassembled WGS sequence"/>
</dbReference>
<evidence type="ECO:0000256" key="9">
    <source>
        <dbReference type="ARBA" id="ARBA00022777"/>
    </source>
</evidence>
<comment type="caution">
    <text evidence="18">The sequence shown here is derived from an EMBL/GenBank/DDBJ whole genome shotgun (WGS) entry which is preliminary data.</text>
</comment>
<dbReference type="GO" id="GO:0009893">
    <property type="term" value="P:positive regulation of metabolic process"/>
    <property type="evidence" value="ECO:0007669"/>
    <property type="project" value="UniProtKB-ARBA"/>
</dbReference>
<dbReference type="InterPro" id="IPR008271">
    <property type="entry name" value="Ser/Thr_kinase_AS"/>
</dbReference>
<sequence>MENGQSSDGYDIQEIFLQDLYLQQSIGKGSFGVIYKGTWKGLTVAVKKVETELQNTAFLNEITQLSRVSHENIIHLYGACAGLHNLIIVEYADGGSLYQLLHNSPLTQYNLAHAVSWLLQCAKAVAYLHSFQPRPILHRDLKSPNLLLMNGAKMIKLCDFGTACEFSTVMSDNRGSAAWMAPEVFEGTMYSEKCDVYSWGILLWEVLTRRVPFQDLGLAVRIMWAVHQRQRPPLIRGCPKPIENIMKRCWDHDHARRPHMEEILEIFQTIFRFLKGVDIPIANPPSSDDSMTDSYMSPYRASSLERTSQDVSELGYDSNGLTDNLGEPLNPSFQLPNVNLSSQLPQPCVNF</sequence>
<evidence type="ECO:0000256" key="14">
    <source>
        <dbReference type="PROSITE-ProRule" id="PRU10141"/>
    </source>
</evidence>
<comment type="catalytic activity">
    <reaction evidence="12">
        <text>L-threonyl-[protein] + ATP = O-phospho-L-threonyl-[protein] + ADP + H(+)</text>
        <dbReference type="Rhea" id="RHEA:46608"/>
        <dbReference type="Rhea" id="RHEA-COMP:11060"/>
        <dbReference type="Rhea" id="RHEA-COMP:11605"/>
        <dbReference type="ChEBI" id="CHEBI:15378"/>
        <dbReference type="ChEBI" id="CHEBI:30013"/>
        <dbReference type="ChEBI" id="CHEBI:30616"/>
        <dbReference type="ChEBI" id="CHEBI:61977"/>
        <dbReference type="ChEBI" id="CHEBI:456216"/>
        <dbReference type="EC" id="2.7.11.25"/>
    </reaction>
</comment>
<keyword evidence="5 15" id="KW-0723">Serine/threonine-protein kinase</keyword>
<protein>
    <recommendedName>
        <fullName evidence="4">Mitogen-activated protein kinase kinase kinase 7</fullName>
        <ecNumber evidence="3">2.7.11.25</ecNumber>
    </recommendedName>
</protein>
<comment type="similarity">
    <text evidence="2">Belongs to the protein kinase superfamily. STE Ser/Thr protein kinase family. MAP kinase kinase kinase subfamily.</text>
</comment>
<dbReference type="GO" id="GO:0006950">
    <property type="term" value="P:response to stress"/>
    <property type="evidence" value="ECO:0007669"/>
    <property type="project" value="UniProtKB-ARBA"/>
</dbReference>
<dbReference type="InterPro" id="IPR011009">
    <property type="entry name" value="Kinase-like_dom_sf"/>
</dbReference>
<evidence type="ECO:0000313" key="18">
    <source>
        <dbReference type="EMBL" id="CAL4127209.1"/>
    </source>
</evidence>
<comment type="cofactor">
    <cofactor evidence="1">
        <name>Mg(2+)</name>
        <dbReference type="ChEBI" id="CHEBI:18420"/>
    </cofactor>
</comment>
<keyword evidence="10 14" id="KW-0067">ATP-binding</keyword>
<dbReference type="PRINTS" id="PR00109">
    <property type="entry name" value="TYRKINASE"/>
</dbReference>
<feature type="binding site" evidence="14">
    <location>
        <position position="48"/>
    </location>
    <ligand>
        <name>ATP</name>
        <dbReference type="ChEBI" id="CHEBI:30616"/>
    </ligand>
</feature>
<evidence type="ECO:0000256" key="6">
    <source>
        <dbReference type="ARBA" id="ARBA00022679"/>
    </source>
</evidence>
<dbReference type="GO" id="GO:0019899">
    <property type="term" value="F:enzyme binding"/>
    <property type="evidence" value="ECO:0007669"/>
    <property type="project" value="UniProtKB-ARBA"/>
</dbReference>
<feature type="region of interest" description="Disordered" evidence="16">
    <location>
        <begin position="302"/>
        <end position="328"/>
    </location>
</feature>
<keyword evidence="9" id="KW-0418">Kinase</keyword>
<dbReference type="PROSITE" id="PS00108">
    <property type="entry name" value="PROTEIN_KINASE_ST"/>
    <property type="match status" value="1"/>
</dbReference>
<keyword evidence="11" id="KW-0460">Magnesium</keyword>
<proteinExistence type="inferred from homology"/>
<dbReference type="GO" id="GO:0004709">
    <property type="term" value="F:MAP kinase kinase kinase activity"/>
    <property type="evidence" value="ECO:0007669"/>
    <property type="project" value="UniProtKB-EC"/>
</dbReference>
<feature type="domain" description="Protein kinase" evidence="17">
    <location>
        <begin position="20"/>
        <end position="271"/>
    </location>
</feature>
<evidence type="ECO:0000256" key="3">
    <source>
        <dbReference type="ARBA" id="ARBA00012406"/>
    </source>
</evidence>
<keyword evidence="7" id="KW-0479">Metal-binding</keyword>
<dbReference type="AlphaFoldDB" id="A0AAV2RMB5"/>
<keyword evidence="6" id="KW-0808">Transferase</keyword>
<evidence type="ECO:0000256" key="8">
    <source>
        <dbReference type="ARBA" id="ARBA00022741"/>
    </source>
</evidence>
<dbReference type="GO" id="GO:0006955">
    <property type="term" value="P:immune response"/>
    <property type="evidence" value="ECO:0007669"/>
    <property type="project" value="TreeGrafter"/>
</dbReference>
<evidence type="ECO:0000313" key="19">
    <source>
        <dbReference type="Proteomes" id="UP001497623"/>
    </source>
</evidence>
<dbReference type="PROSITE" id="PS00107">
    <property type="entry name" value="PROTEIN_KINASE_ATP"/>
    <property type="match status" value="1"/>
</dbReference>
<dbReference type="Pfam" id="PF07714">
    <property type="entry name" value="PK_Tyr_Ser-Thr"/>
    <property type="match status" value="1"/>
</dbReference>
<dbReference type="GO" id="GO:0046872">
    <property type="term" value="F:metal ion binding"/>
    <property type="evidence" value="ECO:0007669"/>
    <property type="project" value="UniProtKB-KW"/>
</dbReference>
<dbReference type="EC" id="2.7.11.25" evidence="3"/>
<reference evidence="18 19" key="1">
    <citation type="submission" date="2024-05" db="EMBL/GenBank/DDBJ databases">
        <authorList>
            <person name="Wallberg A."/>
        </authorList>
    </citation>
    <scope>NUCLEOTIDE SEQUENCE [LARGE SCALE GENOMIC DNA]</scope>
</reference>
<dbReference type="Gene3D" id="3.30.200.20">
    <property type="entry name" value="Phosphorylase Kinase, domain 1"/>
    <property type="match status" value="1"/>
</dbReference>